<dbReference type="RefSeq" id="WP_078665678.1">
    <property type="nucleotide sequence ID" value="NZ_FUXM01000018.1"/>
</dbReference>
<dbReference type="InterPro" id="IPR036638">
    <property type="entry name" value="HLH_DNA-bd_sf"/>
</dbReference>
<evidence type="ECO:0000313" key="1">
    <source>
        <dbReference type="EMBL" id="SKA01896.1"/>
    </source>
</evidence>
<accession>A0A1T4QE39</accession>
<dbReference type="AlphaFoldDB" id="A0A1T4QE39"/>
<reference evidence="2" key="1">
    <citation type="submission" date="2017-02" db="EMBL/GenBank/DDBJ databases">
        <authorList>
            <person name="Varghese N."/>
            <person name="Submissions S."/>
        </authorList>
    </citation>
    <scope>NUCLEOTIDE SEQUENCE [LARGE SCALE GENOMIC DNA]</scope>
    <source>
        <strain evidence="2">DSM 16521</strain>
    </source>
</reference>
<proteinExistence type="predicted"/>
<organism evidence="1 2">
    <name type="scientific">Carboxydocella sporoproducens DSM 16521</name>
    <dbReference type="NCBI Taxonomy" id="1121270"/>
    <lineage>
        <taxon>Bacteria</taxon>
        <taxon>Bacillati</taxon>
        <taxon>Bacillota</taxon>
        <taxon>Clostridia</taxon>
        <taxon>Eubacteriales</taxon>
        <taxon>Clostridiales Family XVI. Incertae Sedis</taxon>
        <taxon>Carboxydocella</taxon>
    </lineage>
</organism>
<dbReference type="EMBL" id="FUXM01000018">
    <property type="protein sequence ID" value="SKA01896.1"/>
    <property type="molecule type" value="Genomic_DNA"/>
</dbReference>
<keyword evidence="2" id="KW-1185">Reference proteome</keyword>
<dbReference type="GO" id="GO:0046983">
    <property type="term" value="F:protein dimerization activity"/>
    <property type="evidence" value="ECO:0007669"/>
    <property type="project" value="InterPro"/>
</dbReference>
<name>A0A1T4QE39_9FIRM</name>
<dbReference type="Gene3D" id="4.10.280.10">
    <property type="entry name" value="Helix-loop-helix DNA-binding domain"/>
    <property type="match status" value="1"/>
</dbReference>
<gene>
    <name evidence="1" type="ORF">SAMN02745885_01625</name>
</gene>
<protein>
    <recommendedName>
        <fullName evidence="3">Spo0E like sporulation regulatory protein</fullName>
    </recommendedName>
</protein>
<dbReference type="Proteomes" id="UP000189933">
    <property type="component" value="Unassembled WGS sequence"/>
</dbReference>
<evidence type="ECO:0000313" key="2">
    <source>
        <dbReference type="Proteomes" id="UP000189933"/>
    </source>
</evidence>
<evidence type="ECO:0008006" key="3">
    <source>
        <dbReference type="Google" id="ProtNLM"/>
    </source>
</evidence>
<sequence>MHPLIAIAKQRKKVERLVNKYGTVQHPDVLAANAALDVMVNTYMLTAYAKGDATLAQIRQAARELGEERCGDDGKSIA</sequence>